<dbReference type="Proteomes" id="UP000027456">
    <property type="component" value="Unassembled WGS sequence"/>
</dbReference>
<evidence type="ECO:0000313" key="2">
    <source>
        <dbReference type="Proteomes" id="UP000027456"/>
    </source>
</evidence>
<reference evidence="1 2" key="1">
    <citation type="submission" date="2013-12" db="EMBL/GenBank/DDBJ databases">
        <authorList>
            <person name="Cubeta M."/>
            <person name="Pakala S."/>
            <person name="Fedorova N."/>
            <person name="Thomas E."/>
            <person name="Dean R."/>
            <person name="Jabaji S."/>
            <person name="Neate S."/>
            <person name="Toda T."/>
            <person name="Tavantzis S."/>
            <person name="Vilgalys R."/>
            <person name="Bharathan N."/>
            <person name="Pakala S."/>
            <person name="Losada L.S."/>
            <person name="Zafar N."/>
            <person name="Nierman W."/>
        </authorList>
    </citation>
    <scope>NUCLEOTIDE SEQUENCE [LARGE SCALE GENOMIC DNA]</scope>
    <source>
        <strain evidence="1 2">123E</strain>
    </source>
</reference>
<dbReference type="OrthoDB" id="2506088at2759"/>
<protein>
    <submittedName>
        <fullName evidence="1">Uncharacterized protein</fullName>
    </submittedName>
</protein>
<name>A0A074REG5_9AGAM</name>
<evidence type="ECO:0000313" key="1">
    <source>
        <dbReference type="EMBL" id="KEP45184.1"/>
    </source>
</evidence>
<feature type="non-terminal residue" evidence="1">
    <location>
        <position position="1"/>
    </location>
</feature>
<dbReference type="HOGENOM" id="CLU_2055360_0_0_1"/>
<gene>
    <name evidence="1" type="ORF">V565_306420</name>
</gene>
<organism evidence="1 2">
    <name type="scientific">Rhizoctonia solani 123E</name>
    <dbReference type="NCBI Taxonomy" id="1423351"/>
    <lineage>
        <taxon>Eukaryota</taxon>
        <taxon>Fungi</taxon>
        <taxon>Dikarya</taxon>
        <taxon>Basidiomycota</taxon>
        <taxon>Agaricomycotina</taxon>
        <taxon>Agaricomycetes</taxon>
        <taxon>Cantharellales</taxon>
        <taxon>Ceratobasidiaceae</taxon>
        <taxon>Rhizoctonia</taxon>
    </lineage>
</organism>
<dbReference type="AlphaFoldDB" id="A0A074REG5"/>
<keyword evidence="2" id="KW-1185">Reference proteome</keyword>
<proteinExistence type="predicted"/>
<sequence length="120" mass="13689">PRLTLSINTLLETTALWSAQWFNKPKFHILLHLPEHIRRFGPATLFATETFESYNFIIRLRSIHSNRHAPSHDISRAFCRLYAVRFLVSGGWITQSVGSDGQSLQKITPRQAGSGILELM</sequence>
<dbReference type="EMBL" id="AZST01002134">
    <property type="protein sequence ID" value="KEP45184.1"/>
    <property type="molecule type" value="Genomic_DNA"/>
</dbReference>
<dbReference type="STRING" id="1423351.A0A074REG5"/>
<dbReference type="PANTHER" id="PTHR31912">
    <property type="entry name" value="IP13529P"/>
    <property type="match status" value="1"/>
</dbReference>
<feature type="non-terminal residue" evidence="1">
    <location>
        <position position="120"/>
    </location>
</feature>
<comment type="caution">
    <text evidence="1">The sequence shown here is derived from an EMBL/GenBank/DDBJ whole genome shotgun (WGS) entry which is preliminary data.</text>
</comment>
<dbReference type="PANTHER" id="PTHR31912:SF34">
    <property type="entry name" value="NOTOCHORD-RELATED PROTEIN"/>
    <property type="match status" value="1"/>
</dbReference>
<accession>A0A074REG5</accession>